<sequence>MKKLEQKDIDNYLLKVQAVFYTAAKNIPMEVRANVRNATSSPSLEKSNLTAMNKMLDSTFTVDAPALLEDTVIEQLGSEFDLTDKEAEVDDIAAQCDFFWRQVCDASLAFLNSNHTEYRQILASLKPDSPPALITVQQEKMTSAAIETPTLIEAWKEFVKYKSNWSDKIQQINEKYFEAIAIVLGRDTPVTEISKRDIKRLLEAVEGLPRQNKKPYNNMTVQECLEQDDIPEEDLVSSKTVKDYLKLCQSFFSTFLTKEKDILISSPTENVSFVNKSKPYGNYTDAEMKSLVGRFLLEKNWKKWVFLLLAYSGHVEGKLQN</sequence>
<dbReference type="SUPFAM" id="SSF56349">
    <property type="entry name" value="DNA breaking-rejoining enzymes"/>
    <property type="match status" value="1"/>
</dbReference>
<dbReference type="Proteomes" id="UP000627464">
    <property type="component" value="Unassembled WGS sequence"/>
</dbReference>
<dbReference type="EMBL" id="BMFZ01000018">
    <property type="protein sequence ID" value="GGA62135.1"/>
    <property type="molecule type" value="Genomic_DNA"/>
</dbReference>
<evidence type="ECO:0000313" key="1">
    <source>
        <dbReference type="EMBL" id="GGA62135.1"/>
    </source>
</evidence>
<comment type="caution">
    <text evidence="1">The sequence shown here is derived from an EMBL/GenBank/DDBJ whole genome shotgun (WGS) entry which is preliminary data.</text>
</comment>
<keyword evidence="2" id="KW-1185">Reference proteome</keyword>
<accession>A0ABQ1H8T5</accession>
<reference evidence="2" key="1">
    <citation type="journal article" date="2019" name="Int. J. Syst. Evol. Microbiol.">
        <title>The Global Catalogue of Microorganisms (GCM) 10K type strain sequencing project: providing services to taxonomists for standard genome sequencing and annotation.</title>
        <authorList>
            <consortium name="The Broad Institute Genomics Platform"/>
            <consortium name="The Broad Institute Genome Sequencing Center for Infectious Disease"/>
            <person name="Wu L."/>
            <person name="Ma J."/>
        </authorList>
    </citation>
    <scope>NUCLEOTIDE SEQUENCE [LARGE SCALE GENOMIC DNA]</scope>
    <source>
        <strain evidence="2">CGMCC 1.12806</strain>
    </source>
</reference>
<name>A0ABQ1H8T5_9GAMM</name>
<protein>
    <submittedName>
        <fullName evidence="1">Uncharacterized protein</fullName>
    </submittedName>
</protein>
<gene>
    <name evidence="1" type="ORF">GCM10011328_41770</name>
</gene>
<dbReference type="InterPro" id="IPR011010">
    <property type="entry name" value="DNA_brk_join_enz"/>
</dbReference>
<organism evidence="1 2">
    <name type="scientific">Hafnia psychrotolerans</name>
    <dbReference type="NCBI Taxonomy" id="1477018"/>
    <lineage>
        <taxon>Bacteria</taxon>
        <taxon>Pseudomonadati</taxon>
        <taxon>Pseudomonadota</taxon>
        <taxon>Gammaproteobacteria</taxon>
        <taxon>Enterobacterales</taxon>
        <taxon>Hafniaceae</taxon>
        <taxon>Hafnia</taxon>
    </lineage>
</organism>
<evidence type="ECO:0000313" key="2">
    <source>
        <dbReference type="Proteomes" id="UP000627464"/>
    </source>
</evidence>
<proteinExistence type="predicted"/>